<proteinExistence type="predicted"/>
<comment type="caution">
    <text evidence="2">The sequence shown here is derived from an EMBL/GenBank/DDBJ whole genome shotgun (WGS) entry which is preliminary data.</text>
</comment>
<sequence length="43" mass="4466">MAAESGRDQGLTFPPRGCSGRDHRDSVQPRDRAGLSGADPLAG</sequence>
<dbReference type="EMBL" id="JBHMFI010000023">
    <property type="protein sequence ID" value="MFB9075654.1"/>
    <property type="molecule type" value="Genomic_DNA"/>
</dbReference>
<keyword evidence="3" id="KW-1185">Reference proteome</keyword>
<reference evidence="2 3" key="1">
    <citation type="submission" date="2024-09" db="EMBL/GenBank/DDBJ databases">
        <authorList>
            <person name="Sun Q."/>
            <person name="Mori K."/>
        </authorList>
    </citation>
    <scope>NUCLEOTIDE SEQUENCE [LARGE SCALE GENOMIC DNA]</scope>
    <source>
        <strain evidence="2 3">CCM 7609</strain>
    </source>
</reference>
<feature type="region of interest" description="Disordered" evidence="1">
    <location>
        <begin position="1"/>
        <end position="43"/>
    </location>
</feature>
<evidence type="ECO:0000313" key="2">
    <source>
        <dbReference type="EMBL" id="MFB9075654.1"/>
    </source>
</evidence>
<evidence type="ECO:0000313" key="3">
    <source>
        <dbReference type="Proteomes" id="UP001589575"/>
    </source>
</evidence>
<organism evidence="2 3">
    <name type="scientific">Citricoccus parietis</name>
    <dbReference type="NCBI Taxonomy" id="592307"/>
    <lineage>
        <taxon>Bacteria</taxon>
        <taxon>Bacillati</taxon>
        <taxon>Actinomycetota</taxon>
        <taxon>Actinomycetes</taxon>
        <taxon>Micrococcales</taxon>
        <taxon>Micrococcaceae</taxon>
        <taxon>Citricoccus</taxon>
    </lineage>
</organism>
<accession>A0ABV5G9R9</accession>
<name>A0ABV5G9R9_9MICC</name>
<protein>
    <submittedName>
        <fullName evidence="2">Uncharacterized protein</fullName>
    </submittedName>
</protein>
<feature type="compositionally biased region" description="Basic and acidic residues" evidence="1">
    <location>
        <begin position="19"/>
        <end position="33"/>
    </location>
</feature>
<gene>
    <name evidence="2" type="ORF">ACFFX0_32615</name>
</gene>
<dbReference type="Proteomes" id="UP001589575">
    <property type="component" value="Unassembled WGS sequence"/>
</dbReference>
<evidence type="ECO:0000256" key="1">
    <source>
        <dbReference type="SAM" id="MobiDB-lite"/>
    </source>
</evidence>